<dbReference type="AlphaFoldDB" id="A0AAV4RA02"/>
<dbReference type="EMBL" id="BPLR01007722">
    <property type="protein sequence ID" value="GIY19148.1"/>
    <property type="molecule type" value="Genomic_DNA"/>
</dbReference>
<gene>
    <name evidence="1" type="ORF">CEXT_356991</name>
</gene>
<dbReference type="Proteomes" id="UP001054945">
    <property type="component" value="Unassembled WGS sequence"/>
</dbReference>
<keyword evidence="2" id="KW-1185">Reference proteome</keyword>
<sequence length="116" mass="13254">MDFSIIIRRRKWSWGILVRNLSGCVVRGDVTCHNTGEGDVREGENWLPTNENHEEVHVYEEQNTSVSNQFNLERVSLVPIKISPVVARLLHLLPTNPISKIRPDTSFAHFEYNGTA</sequence>
<evidence type="ECO:0000313" key="2">
    <source>
        <dbReference type="Proteomes" id="UP001054945"/>
    </source>
</evidence>
<accession>A0AAV4RA02</accession>
<name>A0AAV4RA02_CAEEX</name>
<comment type="caution">
    <text evidence="1">The sequence shown here is derived from an EMBL/GenBank/DDBJ whole genome shotgun (WGS) entry which is preliminary data.</text>
</comment>
<evidence type="ECO:0000313" key="1">
    <source>
        <dbReference type="EMBL" id="GIY19148.1"/>
    </source>
</evidence>
<proteinExistence type="predicted"/>
<reference evidence="1 2" key="1">
    <citation type="submission" date="2021-06" db="EMBL/GenBank/DDBJ databases">
        <title>Caerostris extrusa draft genome.</title>
        <authorList>
            <person name="Kono N."/>
            <person name="Arakawa K."/>
        </authorList>
    </citation>
    <scope>NUCLEOTIDE SEQUENCE [LARGE SCALE GENOMIC DNA]</scope>
</reference>
<protein>
    <submittedName>
        <fullName evidence="1">Uncharacterized protein</fullName>
    </submittedName>
</protein>
<organism evidence="1 2">
    <name type="scientific">Caerostris extrusa</name>
    <name type="common">Bark spider</name>
    <name type="synonym">Caerostris bankana</name>
    <dbReference type="NCBI Taxonomy" id="172846"/>
    <lineage>
        <taxon>Eukaryota</taxon>
        <taxon>Metazoa</taxon>
        <taxon>Ecdysozoa</taxon>
        <taxon>Arthropoda</taxon>
        <taxon>Chelicerata</taxon>
        <taxon>Arachnida</taxon>
        <taxon>Araneae</taxon>
        <taxon>Araneomorphae</taxon>
        <taxon>Entelegynae</taxon>
        <taxon>Araneoidea</taxon>
        <taxon>Araneidae</taxon>
        <taxon>Caerostris</taxon>
    </lineage>
</organism>